<sequence>MDTVDDANQDNANENHLNVENNERVGSSINSVSHEDDDDWSRQVETDETLVHLGHDDSLRMMESVVEEQDGGPPQPPSQRPLTLKEKLVMRERERRIETERARLKRQFALNNVEQEDVDTEIMDNDLIRVNADMLHQSTMESSRENGSVTDTLGEESIVAHPDEENLDESRLGFNMERFLRNSTSFDPEVKPTDSKETPEQGVLMERFLNEPLMPEATIAATNGEIDRNVSLDVDRPTDETPPQSSATLLMPSFDDYTNASEKPSLSTMAEVHQENTISRENSVDDHDLISDVASSTNSHTHHEPRLLRLTEADMEELAAIDEASIGNAPPSEREETLSEIGELADFGGLQHARYGLESVDTPTTAQDESVTTSLLSGIQNINTFHELDRHSDQRSFEGLEAIKIPSPLAQLSPSSSDTRKANPYSSISARGDGAMDNQLNSSYHFGADLSPRSEQKDFAEQEDITADALRLDIRSVTTEGPHEIDEIRIVAPGSPMHVDADLTTGTWSPKGGMNVSPLQVRRQVSLPRDSLVNYGSLEAGEILPENSESYLSHQEAVPLLSKVPPQVVMRGGIPWRHASEVRLSTIAVLATGIAVGLVVGIVIGATIVPLVAK</sequence>
<keyword evidence="2" id="KW-0812">Transmembrane</keyword>
<evidence type="ECO:0000313" key="3">
    <source>
        <dbReference type="EMBL" id="GAX14473.1"/>
    </source>
</evidence>
<dbReference type="OrthoDB" id="48232at2759"/>
<evidence type="ECO:0000256" key="1">
    <source>
        <dbReference type="SAM" id="MobiDB-lite"/>
    </source>
</evidence>
<keyword evidence="2" id="KW-1133">Transmembrane helix</keyword>
<keyword evidence="4" id="KW-1185">Reference proteome</keyword>
<feature type="transmembrane region" description="Helical" evidence="2">
    <location>
        <begin position="587"/>
        <end position="613"/>
    </location>
</feature>
<feature type="region of interest" description="Disordered" evidence="1">
    <location>
        <begin position="408"/>
        <end position="434"/>
    </location>
</feature>
<organism evidence="3 4">
    <name type="scientific">Fistulifera solaris</name>
    <name type="common">Oleaginous diatom</name>
    <dbReference type="NCBI Taxonomy" id="1519565"/>
    <lineage>
        <taxon>Eukaryota</taxon>
        <taxon>Sar</taxon>
        <taxon>Stramenopiles</taxon>
        <taxon>Ochrophyta</taxon>
        <taxon>Bacillariophyta</taxon>
        <taxon>Bacillariophyceae</taxon>
        <taxon>Bacillariophycidae</taxon>
        <taxon>Naviculales</taxon>
        <taxon>Naviculaceae</taxon>
        <taxon>Fistulifera</taxon>
    </lineage>
</organism>
<feature type="region of interest" description="Disordered" evidence="1">
    <location>
        <begin position="1"/>
        <end position="57"/>
    </location>
</feature>
<keyword evidence="2" id="KW-0472">Membrane</keyword>
<reference evidence="3 4" key="1">
    <citation type="journal article" date="2015" name="Plant Cell">
        <title>Oil accumulation by the oleaginous diatom Fistulifera solaris as revealed by the genome and transcriptome.</title>
        <authorList>
            <person name="Tanaka T."/>
            <person name="Maeda Y."/>
            <person name="Veluchamy A."/>
            <person name="Tanaka M."/>
            <person name="Abida H."/>
            <person name="Marechal E."/>
            <person name="Bowler C."/>
            <person name="Muto M."/>
            <person name="Sunaga Y."/>
            <person name="Tanaka M."/>
            <person name="Yoshino T."/>
            <person name="Taniguchi T."/>
            <person name="Fukuda Y."/>
            <person name="Nemoto M."/>
            <person name="Matsumoto M."/>
            <person name="Wong P.S."/>
            <person name="Aburatani S."/>
            <person name="Fujibuchi W."/>
        </authorList>
    </citation>
    <scope>NUCLEOTIDE SEQUENCE [LARGE SCALE GENOMIC DNA]</scope>
    <source>
        <strain evidence="3 4">JPCC DA0580</strain>
    </source>
</reference>
<name>A0A1Z5JKD5_FISSO</name>
<dbReference type="Proteomes" id="UP000198406">
    <property type="component" value="Unassembled WGS sequence"/>
</dbReference>
<feature type="compositionally biased region" description="Basic and acidic residues" evidence="1">
    <location>
        <begin position="40"/>
        <end position="57"/>
    </location>
</feature>
<evidence type="ECO:0000256" key="2">
    <source>
        <dbReference type="SAM" id="Phobius"/>
    </source>
</evidence>
<evidence type="ECO:0000313" key="4">
    <source>
        <dbReference type="Proteomes" id="UP000198406"/>
    </source>
</evidence>
<gene>
    <name evidence="3" type="ORF">FisN_11Hh066</name>
</gene>
<dbReference type="EMBL" id="BDSP01000080">
    <property type="protein sequence ID" value="GAX14473.1"/>
    <property type="molecule type" value="Genomic_DNA"/>
</dbReference>
<accession>A0A1Z5JKD5</accession>
<dbReference type="AlphaFoldDB" id="A0A1Z5JKD5"/>
<feature type="compositionally biased region" description="Low complexity" evidence="1">
    <location>
        <begin position="408"/>
        <end position="417"/>
    </location>
</feature>
<dbReference type="InParanoid" id="A0A1Z5JKD5"/>
<proteinExistence type="predicted"/>
<protein>
    <submittedName>
        <fullName evidence="3">Uncharacterized protein</fullName>
    </submittedName>
</protein>
<comment type="caution">
    <text evidence="3">The sequence shown here is derived from an EMBL/GenBank/DDBJ whole genome shotgun (WGS) entry which is preliminary data.</text>
</comment>
<feature type="compositionally biased region" description="Low complexity" evidence="1">
    <location>
        <begin position="11"/>
        <end position="20"/>
    </location>
</feature>